<dbReference type="PANTHER" id="PTHR12693:SF3">
    <property type="entry name" value="MENIN"/>
    <property type="match status" value="1"/>
</dbReference>
<evidence type="ECO:0000256" key="4">
    <source>
        <dbReference type="ARBA" id="ARBA00022553"/>
    </source>
</evidence>
<gene>
    <name evidence="10" type="ORF">COCSUDRAFT_37619</name>
</gene>
<dbReference type="GO" id="GO:0006325">
    <property type="term" value="P:chromatin organization"/>
    <property type="evidence" value="ECO:0007669"/>
    <property type="project" value="UniProtKB-KW"/>
</dbReference>
<dbReference type="AlphaFoldDB" id="I0YQT2"/>
<keyword evidence="8" id="KW-0804">Transcription</keyword>
<protein>
    <recommendedName>
        <fullName evidence="2">Menin</fullName>
    </recommendedName>
</protein>
<comment type="subcellular location">
    <subcellularLocation>
        <location evidence="1">Nucleus</location>
    </subcellularLocation>
</comment>
<dbReference type="GO" id="GO:0000976">
    <property type="term" value="F:transcription cis-regulatory region binding"/>
    <property type="evidence" value="ECO:0007669"/>
    <property type="project" value="TreeGrafter"/>
</dbReference>
<dbReference type="InterPro" id="IPR007747">
    <property type="entry name" value="Menin"/>
</dbReference>
<keyword evidence="11" id="KW-1185">Reference proteome</keyword>
<evidence type="ECO:0000256" key="8">
    <source>
        <dbReference type="ARBA" id="ARBA00023163"/>
    </source>
</evidence>
<evidence type="ECO:0000256" key="2">
    <source>
        <dbReference type="ARBA" id="ARBA00021162"/>
    </source>
</evidence>
<dbReference type="OrthoDB" id="514045at2759"/>
<dbReference type="GO" id="GO:0000785">
    <property type="term" value="C:chromatin"/>
    <property type="evidence" value="ECO:0007669"/>
    <property type="project" value="TreeGrafter"/>
</dbReference>
<evidence type="ECO:0000256" key="3">
    <source>
        <dbReference type="ARBA" id="ARBA00022491"/>
    </source>
</evidence>
<reference evidence="10 11" key="1">
    <citation type="journal article" date="2012" name="Genome Biol.">
        <title>The genome of the polar eukaryotic microalga coccomyxa subellipsoidea reveals traits of cold adaptation.</title>
        <authorList>
            <person name="Blanc G."/>
            <person name="Agarkova I."/>
            <person name="Grimwood J."/>
            <person name="Kuo A."/>
            <person name="Brueggeman A."/>
            <person name="Dunigan D."/>
            <person name="Gurnon J."/>
            <person name="Ladunga I."/>
            <person name="Lindquist E."/>
            <person name="Lucas S."/>
            <person name="Pangilinan J."/>
            <person name="Proschold T."/>
            <person name="Salamov A."/>
            <person name="Schmutz J."/>
            <person name="Weeks D."/>
            <person name="Yamada T."/>
            <person name="Claverie J.M."/>
            <person name="Grigoriev I."/>
            <person name="Van Etten J."/>
            <person name="Lomsadze A."/>
            <person name="Borodovsky M."/>
        </authorList>
    </citation>
    <scope>NUCLEOTIDE SEQUENCE [LARGE SCALE GENOMIC DNA]</scope>
    <source>
        <strain evidence="10 11">C-169</strain>
    </source>
</reference>
<evidence type="ECO:0000313" key="11">
    <source>
        <dbReference type="Proteomes" id="UP000007264"/>
    </source>
</evidence>
<dbReference type="Pfam" id="PF05053">
    <property type="entry name" value="Menin"/>
    <property type="match status" value="1"/>
</dbReference>
<evidence type="ECO:0000313" key="10">
    <source>
        <dbReference type="EMBL" id="EIE20751.1"/>
    </source>
</evidence>
<dbReference type="GO" id="GO:0003682">
    <property type="term" value="F:chromatin binding"/>
    <property type="evidence" value="ECO:0007669"/>
    <property type="project" value="TreeGrafter"/>
</dbReference>
<name>I0YQT2_COCSC</name>
<dbReference type="PANTHER" id="PTHR12693">
    <property type="entry name" value="MENIN"/>
    <property type="match status" value="1"/>
</dbReference>
<evidence type="ECO:0000256" key="6">
    <source>
        <dbReference type="ARBA" id="ARBA00023015"/>
    </source>
</evidence>
<evidence type="ECO:0000256" key="9">
    <source>
        <dbReference type="ARBA" id="ARBA00023242"/>
    </source>
</evidence>
<evidence type="ECO:0000256" key="7">
    <source>
        <dbReference type="ARBA" id="ARBA00023125"/>
    </source>
</evidence>
<evidence type="ECO:0000256" key="5">
    <source>
        <dbReference type="ARBA" id="ARBA00022853"/>
    </source>
</evidence>
<dbReference type="GO" id="GO:0008285">
    <property type="term" value="P:negative regulation of cell population proliferation"/>
    <property type="evidence" value="ECO:0007669"/>
    <property type="project" value="TreeGrafter"/>
</dbReference>
<dbReference type="Proteomes" id="UP000007264">
    <property type="component" value="Unassembled WGS sequence"/>
</dbReference>
<evidence type="ECO:0000256" key="1">
    <source>
        <dbReference type="ARBA" id="ARBA00004123"/>
    </source>
</evidence>
<keyword evidence="5" id="KW-0156">Chromatin regulator</keyword>
<keyword evidence="9" id="KW-0539">Nucleus</keyword>
<keyword evidence="6" id="KW-0805">Transcription regulation</keyword>
<dbReference type="GeneID" id="17038730"/>
<dbReference type="GO" id="GO:0035097">
    <property type="term" value="C:histone methyltransferase complex"/>
    <property type="evidence" value="ECO:0007669"/>
    <property type="project" value="TreeGrafter"/>
</dbReference>
<sequence length="291" mass="32031">MTVTALVASLNPAIVARQNTGVDSEEIQVLQKLLLEEIRSKHPEAMYPAALCTLADLLEIEEQDGLDKAIASGSEQEAVARCTCRSEDTAQAVFKQAIAMARRPENANHQWYPYSYICGYLMRRAGFILQNLADCQEMAMGLLQDAGRWMGSNGGAAVLRKYRYTSSDGELYKDIEGVIEGYCGALGWLQEKGVPLSSAHLVPLLELWDGVCWLFENGAKPASWLGHVLRALKLFNAEVRTDALRQAEVSSKAMVKASNLWGPLKLAPIKMIFEGADVEAEAGRASKRPRR</sequence>
<organism evidence="10 11">
    <name type="scientific">Coccomyxa subellipsoidea (strain C-169)</name>
    <name type="common">Green microalga</name>
    <dbReference type="NCBI Taxonomy" id="574566"/>
    <lineage>
        <taxon>Eukaryota</taxon>
        <taxon>Viridiplantae</taxon>
        <taxon>Chlorophyta</taxon>
        <taxon>core chlorophytes</taxon>
        <taxon>Trebouxiophyceae</taxon>
        <taxon>Trebouxiophyceae incertae sedis</taxon>
        <taxon>Coccomyxaceae</taxon>
        <taxon>Coccomyxa</taxon>
        <taxon>Coccomyxa subellipsoidea</taxon>
    </lineage>
</organism>
<dbReference type="KEGG" id="csl:COCSUDRAFT_37619"/>
<dbReference type="RefSeq" id="XP_005645295.1">
    <property type="nucleotide sequence ID" value="XM_005645238.1"/>
</dbReference>
<comment type="caution">
    <text evidence="10">The sequence shown here is derived from an EMBL/GenBank/DDBJ whole genome shotgun (WGS) entry which is preliminary data.</text>
</comment>
<proteinExistence type="predicted"/>
<keyword evidence="7" id="KW-0238">DNA-binding</keyword>
<dbReference type="GO" id="GO:0006357">
    <property type="term" value="P:regulation of transcription by RNA polymerase II"/>
    <property type="evidence" value="ECO:0007669"/>
    <property type="project" value="TreeGrafter"/>
</dbReference>
<keyword evidence="4" id="KW-0597">Phosphoprotein</keyword>
<dbReference type="GO" id="GO:0045786">
    <property type="term" value="P:negative regulation of cell cycle"/>
    <property type="evidence" value="ECO:0007669"/>
    <property type="project" value="TreeGrafter"/>
</dbReference>
<dbReference type="GO" id="GO:0000403">
    <property type="term" value="F:Y-form DNA binding"/>
    <property type="evidence" value="ECO:0007669"/>
    <property type="project" value="TreeGrafter"/>
</dbReference>
<accession>I0YQT2</accession>
<keyword evidence="3" id="KW-0678">Repressor</keyword>
<dbReference type="EMBL" id="AGSI01000014">
    <property type="protein sequence ID" value="EIE20751.1"/>
    <property type="molecule type" value="Genomic_DNA"/>
</dbReference>